<evidence type="ECO:0000313" key="1">
    <source>
        <dbReference type="EMBL" id="WEK33567.1"/>
    </source>
</evidence>
<name>A0AAJ5WMZ9_9BACT</name>
<proteinExistence type="predicted"/>
<reference evidence="1" key="1">
    <citation type="submission" date="2023-03" db="EMBL/GenBank/DDBJ databases">
        <title>Andean soil-derived lignocellulolytic bacterial consortium as a source of novel taxa and putative plastic-active enzymes.</title>
        <authorList>
            <person name="Diaz-Garcia L."/>
            <person name="Chuvochina M."/>
            <person name="Feuerriegel G."/>
            <person name="Bunk B."/>
            <person name="Sproer C."/>
            <person name="Streit W.R."/>
            <person name="Rodriguez L.M."/>
            <person name="Overmann J."/>
            <person name="Jimenez D.J."/>
        </authorList>
    </citation>
    <scope>NUCLEOTIDE SEQUENCE</scope>
    <source>
        <strain evidence="1">MAG 7</strain>
    </source>
</reference>
<sequence length="73" mass="8504">MEEVFIRDKALYIKFKYPFSDIPALTDKRLCMVCHKEFVVGDYKVYRDAKGNEIVRCANAPECEGTVLDWVKP</sequence>
<dbReference type="AlphaFoldDB" id="A0AAJ5WMZ9"/>
<organism evidence="1 2">
    <name type="scientific">Candidatus Pseudobacter hemicellulosilyticus</name>
    <dbReference type="NCBI Taxonomy" id="3121375"/>
    <lineage>
        <taxon>Bacteria</taxon>
        <taxon>Pseudomonadati</taxon>
        <taxon>Bacteroidota</taxon>
        <taxon>Chitinophagia</taxon>
        <taxon>Chitinophagales</taxon>
        <taxon>Chitinophagaceae</taxon>
        <taxon>Pseudobacter</taxon>
    </lineage>
</organism>
<dbReference type="EMBL" id="CP119311">
    <property type="protein sequence ID" value="WEK33567.1"/>
    <property type="molecule type" value="Genomic_DNA"/>
</dbReference>
<evidence type="ECO:0000313" key="2">
    <source>
        <dbReference type="Proteomes" id="UP001220610"/>
    </source>
</evidence>
<dbReference type="Proteomes" id="UP001220610">
    <property type="component" value="Chromosome"/>
</dbReference>
<protein>
    <submittedName>
        <fullName evidence="1">Uncharacterized protein</fullName>
    </submittedName>
</protein>
<gene>
    <name evidence="1" type="ORF">P0Y53_13835</name>
</gene>
<accession>A0AAJ5WMZ9</accession>